<dbReference type="PANTHER" id="PTHR43065:SF10">
    <property type="entry name" value="PEROXIDE STRESS-ACTIVATED HISTIDINE KINASE MAK3"/>
    <property type="match status" value="1"/>
</dbReference>
<evidence type="ECO:0000256" key="7">
    <source>
        <dbReference type="ARBA" id="ARBA00022840"/>
    </source>
</evidence>
<name>G7Q4Z2_9BACT</name>
<dbReference type="InterPro" id="IPR035965">
    <property type="entry name" value="PAS-like_dom_sf"/>
</dbReference>
<dbReference type="RefSeq" id="WP_009181308.1">
    <property type="nucleotide sequence ID" value="NZ_CM001368.1"/>
</dbReference>
<evidence type="ECO:0000256" key="6">
    <source>
        <dbReference type="ARBA" id="ARBA00022777"/>
    </source>
</evidence>
<dbReference type="InterPro" id="IPR003594">
    <property type="entry name" value="HATPase_dom"/>
</dbReference>
<evidence type="ECO:0000259" key="9">
    <source>
        <dbReference type="PROSITE" id="PS50109"/>
    </source>
</evidence>
<dbReference type="Pfam" id="PF02518">
    <property type="entry name" value="HATPase_c"/>
    <property type="match status" value="1"/>
</dbReference>
<evidence type="ECO:0000256" key="8">
    <source>
        <dbReference type="ARBA" id="ARBA00023012"/>
    </source>
</evidence>
<dbReference type="STRING" id="694327.DFW101_1913"/>
<dbReference type="InterPro" id="IPR005467">
    <property type="entry name" value="His_kinase_dom"/>
</dbReference>
<evidence type="ECO:0000313" key="10">
    <source>
        <dbReference type="EMBL" id="EHJ47919.1"/>
    </source>
</evidence>
<gene>
    <name evidence="10" type="ORF">DFW101_1913</name>
</gene>
<evidence type="ECO:0000256" key="5">
    <source>
        <dbReference type="ARBA" id="ARBA00022741"/>
    </source>
</evidence>
<keyword evidence="4" id="KW-0808">Transferase</keyword>
<evidence type="ECO:0000256" key="1">
    <source>
        <dbReference type="ARBA" id="ARBA00000085"/>
    </source>
</evidence>
<dbReference type="PRINTS" id="PR00344">
    <property type="entry name" value="BCTRLSENSOR"/>
</dbReference>
<dbReference type="EC" id="2.7.13.3" evidence="2"/>
<dbReference type="SMART" id="SM00388">
    <property type="entry name" value="HisKA"/>
    <property type="match status" value="1"/>
</dbReference>
<evidence type="ECO:0000256" key="4">
    <source>
        <dbReference type="ARBA" id="ARBA00022679"/>
    </source>
</evidence>
<keyword evidence="11" id="KW-1185">Reference proteome</keyword>
<dbReference type="OrthoDB" id="5448087at2"/>
<dbReference type="GO" id="GO:0000155">
    <property type="term" value="F:phosphorelay sensor kinase activity"/>
    <property type="evidence" value="ECO:0007669"/>
    <property type="project" value="InterPro"/>
</dbReference>
<dbReference type="InterPro" id="IPR036097">
    <property type="entry name" value="HisK_dim/P_sf"/>
</dbReference>
<dbReference type="eggNOG" id="COG5000">
    <property type="taxonomic scope" value="Bacteria"/>
</dbReference>
<dbReference type="SUPFAM" id="SSF47384">
    <property type="entry name" value="Homodimeric domain of signal transducing histidine kinase"/>
    <property type="match status" value="1"/>
</dbReference>
<reference evidence="11" key="1">
    <citation type="journal article" date="2015" name="Genome Announc.">
        <title>High-Quality Draft Genome Sequence of Desulfovibrio carbinoliphilus FW-101-2B, an Organic Acid-Oxidizing Sulfate-Reducing Bacterium Isolated from Uranium(VI)-Contaminated Groundwater.</title>
        <authorList>
            <person name="Ramsay B.D."/>
            <person name="Hwang C."/>
            <person name="Woo H.L."/>
            <person name="Carroll S.L."/>
            <person name="Lucas S."/>
            <person name="Han J."/>
            <person name="Lapidus A.L."/>
            <person name="Cheng J.F."/>
            <person name="Goodwin L.A."/>
            <person name="Pitluck S."/>
            <person name="Peters L."/>
            <person name="Chertkov O."/>
            <person name="Held B."/>
            <person name="Detter J.C."/>
            <person name="Han C.S."/>
            <person name="Tapia R."/>
            <person name="Land M.L."/>
            <person name="Hauser L.J."/>
            <person name="Kyrpides N.C."/>
            <person name="Ivanova N.N."/>
            <person name="Mikhailova N."/>
            <person name="Pagani I."/>
            <person name="Woyke T."/>
            <person name="Arkin A.P."/>
            <person name="Dehal P."/>
            <person name="Chivian D."/>
            <person name="Criddle C.S."/>
            <person name="Wu W."/>
            <person name="Chakraborty R."/>
            <person name="Hazen T.C."/>
            <person name="Fields M.W."/>
        </authorList>
    </citation>
    <scope>NUCLEOTIDE SEQUENCE [LARGE SCALE GENOMIC DNA]</scope>
    <source>
        <strain evidence="11">FW-101-2B</strain>
    </source>
</reference>
<sequence length="369" mass="39465">MLTFAHSTYFHDLLASFTAGVVICNVRGLVYASNPAASALLGEPAQALADPARARDIIGRAQDPRALVRFLAAPIKHGRKPEPLSLRYRHPDGADRHFRLSGSLLLENEKIFGILIEIDDVTEIHRLHDRERDMLLGVQAAQRERIESLGRFSLAVAHQIRNPLMVIGGFAGRLLRGRPPDDPEAEALSMILDGARRLEAVVRAVSTYARRREAAPAMVRPADLAGRAMDMAEVRTGLHAPLLLDAGTGFVRLDAALTVEALTELVANALEACAPAADQPIAVAFRRQGAGLRIEVADQGPGLSEDIRPFVFDPFFTTKAVGVGMGLPIAKRNVEELGGTLTLEPGPSGGVLAVLALPDAAPGGLVSRP</sequence>
<comment type="catalytic activity">
    <reaction evidence="1">
        <text>ATP + protein L-histidine = ADP + protein N-phospho-L-histidine.</text>
        <dbReference type="EC" id="2.7.13.3"/>
    </reaction>
</comment>
<dbReference type="Gene3D" id="3.30.565.10">
    <property type="entry name" value="Histidine kinase-like ATPase, C-terminal domain"/>
    <property type="match status" value="1"/>
</dbReference>
<dbReference type="Gene3D" id="1.10.287.130">
    <property type="match status" value="1"/>
</dbReference>
<dbReference type="SMART" id="SM00387">
    <property type="entry name" value="HATPase_c"/>
    <property type="match status" value="1"/>
</dbReference>
<dbReference type="InterPro" id="IPR003661">
    <property type="entry name" value="HisK_dim/P_dom"/>
</dbReference>
<dbReference type="Gene3D" id="3.30.450.20">
    <property type="entry name" value="PAS domain"/>
    <property type="match status" value="1"/>
</dbReference>
<accession>G7Q4Z2</accession>
<dbReference type="HOGENOM" id="CLU_000445_114_39_7"/>
<keyword evidence="3" id="KW-0597">Phosphoprotein</keyword>
<proteinExistence type="predicted"/>
<dbReference type="InterPro" id="IPR004358">
    <property type="entry name" value="Sig_transdc_His_kin-like_C"/>
</dbReference>
<protein>
    <recommendedName>
        <fullName evidence="2">histidine kinase</fullName>
        <ecNumber evidence="2">2.7.13.3</ecNumber>
    </recommendedName>
</protein>
<keyword evidence="7" id="KW-0067">ATP-binding</keyword>
<dbReference type="Proteomes" id="UP000004662">
    <property type="component" value="Chromosome"/>
</dbReference>
<evidence type="ECO:0000256" key="3">
    <source>
        <dbReference type="ARBA" id="ARBA00022553"/>
    </source>
</evidence>
<dbReference type="PANTHER" id="PTHR43065">
    <property type="entry name" value="SENSOR HISTIDINE KINASE"/>
    <property type="match status" value="1"/>
</dbReference>
<evidence type="ECO:0000313" key="11">
    <source>
        <dbReference type="Proteomes" id="UP000004662"/>
    </source>
</evidence>
<dbReference type="Pfam" id="PF00512">
    <property type="entry name" value="HisKA"/>
    <property type="match status" value="1"/>
</dbReference>
<keyword evidence="5" id="KW-0547">Nucleotide-binding</keyword>
<dbReference type="PROSITE" id="PS50109">
    <property type="entry name" value="HIS_KIN"/>
    <property type="match status" value="1"/>
</dbReference>
<organism evidence="10 11">
    <name type="scientific">Solidesulfovibrio carbinoliphilus subsp. oakridgensis</name>
    <dbReference type="NCBI Taxonomy" id="694327"/>
    <lineage>
        <taxon>Bacteria</taxon>
        <taxon>Pseudomonadati</taxon>
        <taxon>Thermodesulfobacteriota</taxon>
        <taxon>Desulfovibrionia</taxon>
        <taxon>Desulfovibrionales</taxon>
        <taxon>Desulfovibrionaceae</taxon>
        <taxon>Solidesulfovibrio</taxon>
    </lineage>
</organism>
<dbReference type="GO" id="GO:0005524">
    <property type="term" value="F:ATP binding"/>
    <property type="evidence" value="ECO:0007669"/>
    <property type="project" value="UniProtKB-KW"/>
</dbReference>
<dbReference type="CDD" id="cd00082">
    <property type="entry name" value="HisKA"/>
    <property type="match status" value="1"/>
</dbReference>
<dbReference type="CDD" id="cd00130">
    <property type="entry name" value="PAS"/>
    <property type="match status" value="1"/>
</dbReference>
<keyword evidence="8" id="KW-0902">Two-component regulatory system</keyword>
<feature type="domain" description="Histidine kinase" evidence="9">
    <location>
        <begin position="155"/>
        <end position="361"/>
    </location>
</feature>
<dbReference type="AlphaFoldDB" id="G7Q4Z2"/>
<dbReference type="InterPro" id="IPR036890">
    <property type="entry name" value="HATPase_C_sf"/>
</dbReference>
<dbReference type="SUPFAM" id="SSF55785">
    <property type="entry name" value="PYP-like sensor domain (PAS domain)"/>
    <property type="match status" value="1"/>
</dbReference>
<dbReference type="InterPro" id="IPR000014">
    <property type="entry name" value="PAS"/>
</dbReference>
<evidence type="ECO:0000256" key="2">
    <source>
        <dbReference type="ARBA" id="ARBA00012438"/>
    </source>
</evidence>
<dbReference type="SUPFAM" id="SSF55874">
    <property type="entry name" value="ATPase domain of HSP90 chaperone/DNA topoisomerase II/histidine kinase"/>
    <property type="match status" value="1"/>
</dbReference>
<keyword evidence="6 10" id="KW-0418">Kinase</keyword>
<dbReference type="EMBL" id="CM001368">
    <property type="protein sequence ID" value="EHJ47919.1"/>
    <property type="molecule type" value="Genomic_DNA"/>
</dbReference>